<accession>C9SB12</accession>
<organism evidence="3">
    <name type="scientific">Verticillium alfalfae (strain VaMs.102 / ATCC MYA-4576 / FGSC 10136)</name>
    <name type="common">Verticillium wilt of alfalfa</name>
    <name type="synonym">Verticillium albo-atrum</name>
    <dbReference type="NCBI Taxonomy" id="526221"/>
    <lineage>
        <taxon>Eukaryota</taxon>
        <taxon>Fungi</taxon>
        <taxon>Dikarya</taxon>
        <taxon>Ascomycota</taxon>
        <taxon>Pezizomycotina</taxon>
        <taxon>Sordariomycetes</taxon>
        <taxon>Hypocreomycetidae</taxon>
        <taxon>Glomerellales</taxon>
        <taxon>Plectosphaerellaceae</taxon>
        <taxon>Verticillium</taxon>
    </lineage>
</organism>
<proteinExistence type="predicted"/>
<dbReference type="OMA" id="LCGDSCL"/>
<dbReference type="KEGG" id="val:VDBG_02481"/>
<dbReference type="EMBL" id="DS985215">
    <property type="protein sequence ID" value="EEY16372.1"/>
    <property type="molecule type" value="Genomic_DNA"/>
</dbReference>
<keyword evidence="3" id="KW-1185">Reference proteome</keyword>
<evidence type="ECO:0000313" key="3">
    <source>
        <dbReference type="Proteomes" id="UP000008698"/>
    </source>
</evidence>
<gene>
    <name evidence="2" type="ORF">VDBG_02481</name>
</gene>
<name>C9SB12_VERA1</name>
<dbReference type="Gene3D" id="3.90.550.50">
    <property type="match status" value="1"/>
</dbReference>
<evidence type="ECO:0008006" key="4">
    <source>
        <dbReference type="Google" id="ProtNLM"/>
    </source>
</evidence>
<dbReference type="OrthoDB" id="414175at2759"/>
<keyword evidence="1" id="KW-0812">Transmembrane</keyword>
<keyword evidence="1" id="KW-0472">Membrane</keyword>
<evidence type="ECO:0000313" key="2">
    <source>
        <dbReference type="EMBL" id="EEY16372.1"/>
    </source>
</evidence>
<dbReference type="PANTHER" id="PTHR10811">
    <property type="entry name" value="FRINGE-RELATED"/>
    <property type="match status" value="1"/>
</dbReference>
<dbReference type="eggNOG" id="KOG2246">
    <property type="taxonomic scope" value="Eukaryota"/>
</dbReference>
<keyword evidence="1" id="KW-1133">Transmembrane helix</keyword>
<dbReference type="HOGENOM" id="CLU_024640_0_1_1"/>
<feature type="transmembrane region" description="Helical" evidence="1">
    <location>
        <begin position="64"/>
        <end position="81"/>
    </location>
</feature>
<dbReference type="AlphaFoldDB" id="C9SB12"/>
<dbReference type="Pfam" id="PF04646">
    <property type="entry name" value="DUF604"/>
    <property type="match status" value="1"/>
</dbReference>
<evidence type="ECO:0000256" key="1">
    <source>
        <dbReference type="SAM" id="Phobius"/>
    </source>
</evidence>
<dbReference type="InterPro" id="IPR006740">
    <property type="entry name" value="DUF604"/>
</dbReference>
<dbReference type="STRING" id="526221.C9SB12"/>
<dbReference type="Proteomes" id="UP000008698">
    <property type="component" value="Unassembled WGS sequence"/>
</dbReference>
<dbReference type="GeneID" id="9533987"/>
<dbReference type="RefSeq" id="XP_003008293.1">
    <property type="nucleotide sequence ID" value="XM_003008247.1"/>
</dbReference>
<protein>
    <recommendedName>
        <fullName evidence="4">Glycosyltransferase family 31 protein</fullName>
    </recommendedName>
</protein>
<reference evidence="3" key="1">
    <citation type="journal article" date="2011" name="PLoS Pathog.">
        <title>Comparative genomics yields insights into niche adaptation of plant vascular wilt pathogens.</title>
        <authorList>
            <person name="Klosterman S.J."/>
            <person name="Subbarao K.V."/>
            <person name="Kang S."/>
            <person name="Veronese P."/>
            <person name="Gold S.E."/>
            <person name="Thomma B.P.H.J."/>
            <person name="Chen Z."/>
            <person name="Henrissat B."/>
            <person name="Lee Y.-H."/>
            <person name="Park J."/>
            <person name="Garcia-Pedrajas M.D."/>
            <person name="Barbara D.J."/>
            <person name="Anchieta A."/>
            <person name="de Jonge R."/>
            <person name="Santhanam P."/>
            <person name="Maruthachalam K."/>
            <person name="Atallah Z."/>
            <person name="Amyotte S.G."/>
            <person name="Paz Z."/>
            <person name="Inderbitzin P."/>
            <person name="Hayes R.J."/>
            <person name="Heiman D.I."/>
            <person name="Young S."/>
            <person name="Zeng Q."/>
            <person name="Engels R."/>
            <person name="Galagan J."/>
            <person name="Cuomo C.A."/>
            <person name="Dobinson K.F."/>
            <person name="Ma L.-J."/>
        </authorList>
    </citation>
    <scope>NUCLEOTIDE SEQUENCE [LARGE SCALE GENOMIC DNA]</scope>
    <source>
        <strain evidence="3">VaMs.102 / ATCC MYA-4576 / FGSC 10136</strain>
    </source>
</reference>
<sequence length="549" mass="61479">MSSKHLASSRPAFDAECFPLNCTAPGVRHAERGETERIGVQRRRATQQHAPADMKLRIPQTRTVRSLASAVGVTIFVYLLISNLETRLHLGDDGLASHPSRAGSSPARNPDCPVPALRHLRNLELNLTDTITYTKRCIKPVVTRSLERDAVAQIDEPLLKTKTKIDLSSCAPVQLERCDPIPLRVPRPYPKSTYPQYVFGVATSYERYEESIDTFAFWLAGSHAKLVGVVTDYDDNRSKLEALVARYAERDVIASFVKPIRSRLSVGQNHFTIIRDLVKASGPETEWIAILDDDTFFPSLHKLTVALSDIDHTQQAYVGALSEDFRAVRTFGYMAFGGGGVFLSAKLARDLEPLLETCLNEAKTGEGDALVRECVYKHTHTKLTPLPGLYQMDMARDATGFYEGGPSPLSVHHWKSWYFSPVELMATITHVCGDCFLQRWRMGADTVLTNGYSISVYRDGLDDVDLSRMEDTWSNNQPDFYDFSIGPLRKPMKPGQKKTYKLEDADYLKNGGVRQIYVHRAEKAGQNDEVIELAWEASRPGLLGNIRPE</sequence>